<dbReference type="EMBL" id="QKWP01001025">
    <property type="protein sequence ID" value="RIB12432.1"/>
    <property type="molecule type" value="Genomic_DNA"/>
</dbReference>
<comment type="caution">
    <text evidence="1">The sequence shown here is derived from an EMBL/GenBank/DDBJ whole genome shotgun (WGS) entry which is preliminary data.</text>
</comment>
<reference evidence="1 2" key="1">
    <citation type="submission" date="2018-06" db="EMBL/GenBank/DDBJ databases">
        <title>Comparative genomics reveals the genomic features of Rhizophagus irregularis, R. cerebriforme, R. diaphanum and Gigaspora rosea, and their symbiotic lifestyle signature.</title>
        <authorList>
            <person name="Morin E."/>
            <person name="San Clemente H."/>
            <person name="Chen E.C.H."/>
            <person name="De La Providencia I."/>
            <person name="Hainaut M."/>
            <person name="Kuo A."/>
            <person name="Kohler A."/>
            <person name="Murat C."/>
            <person name="Tang N."/>
            <person name="Roy S."/>
            <person name="Loubradou J."/>
            <person name="Henrissat B."/>
            <person name="Grigoriev I.V."/>
            <person name="Corradi N."/>
            <person name="Roux C."/>
            <person name="Martin F.M."/>
        </authorList>
    </citation>
    <scope>NUCLEOTIDE SEQUENCE [LARGE SCALE GENOMIC DNA]</scope>
    <source>
        <strain evidence="1 2">DAOM 194757</strain>
    </source>
</reference>
<organism evidence="1 2">
    <name type="scientific">Gigaspora rosea</name>
    <dbReference type="NCBI Taxonomy" id="44941"/>
    <lineage>
        <taxon>Eukaryota</taxon>
        <taxon>Fungi</taxon>
        <taxon>Fungi incertae sedis</taxon>
        <taxon>Mucoromycota</taxon>
        <taxon>Glomeromycotina</taxon>
        <taxon>Glomeromycetes</taxon>
        <taxon>Diversisporales</taxon>
        <taxon>Gigasporaceae</taxon>
        <taxon>Gigaspora</taxon>
    </lineage>
</organism>
<sequence length="80" mass="9203">MGHKTPRICHWGNISFFPPFWGIVRTLFMIAKAHGEGHVYDPLALGRFHQMIYKYGALLIVNFNTVLEFITNNNNNNVPT</sequence>
<evidence type="ECO:0000313" key="2">
    <source>
        <dbReference type="Proteomes" id="UP000266673"/>
    </source>
</evidence>
<gene>
    <name evidence="1" type="ORF">C2G38_25222</name>
</gene>
<dbReference type="AlphaFoldDB" id="A0A397URL5"/>
<evidence type="ECO:0000313" key="1">
    <source>
        <dbReference type="EMBL" id="RIB12432.1"/>
    </source>
</evidence>
<keyword evidence="2" id="KW-1185">Reference proteome</keyword>
<accession>A0A397URL5</accession>
<name>A0A397URL5_9GLOM</name>
<dbReference type="Proteomes" id="UP000266673">
    <property type="component" value="Unassembled WGS sequence"/>
</dbReference>
<proteinExistence type="predicted"/>
<protein>
    <submittedName>
        <fullName evidence="1">Uncharacterized protein</fullName>
    </submittedName>
</protein>